<proteinExistence type="predicted"/>
<dbReference type="Pfam" id="PF00149">
    <property type="entry name" value="Metallophos"/>
    <property type="match status" value="1"/>
</dbReference>
<dbReference type="RefSeq" id="WP_083644413.1">
    <property type="nucleotide sequence ID" value="NZ_AMRU01000012.1"/>
</dbReference>
<protein>
    <submittedName>
        <fullName evidence="1">Uncharacterized protein</fullName>
    </submittedName>
</protein>
<dbReference type="PANTHER" id="PTHR12905">
    <property type="entry name" value="METALLOPHOSPHOESTERASE"/>
    <property type="match status" value="1"/>
</dbReference>
<dbReference type="GO" id="GO:0016787">
    <property type="term" value="F:hydrolase activity"/>
    <property type="evidence" value="ECO:0007669"/>
    <property type="project" value="InterPro"/>
</dbReference>
<dbReference type="AlphaFoldDB" id="A0A1L7I500"/>
<dbReference type="STRING" id="1229726.GRFL_1947"/>
<accession>A0A1L7I500</accession>
<dbReference type="InterPro" id="IPR051693">
    <property type="entry name" value="UPF0046_metallophosphoest"/>
</dbReference>
<gene>
    <name evidence="1" type="ORF">GRFL_1947</name>
</gene>
<dbReference type="CDD" id="cd07379">
    <property type="entry name" value="MPP_239FB"/>
    <property type="match status" value="1"/>
</dbReference>
<sequence length="207" mass="23752">MRLVCLSDTHNLHENLVIPEGDVLIHAGDCTDGGTERETRHFLDWFTAQPHPVKILVPGNHDFYFEKEMISGHPDLYLLIDEELVINKVKFWGSPYIPGQENWAFTKERGKAIRQHWNQIPPDTDVLITHTPAYGILDEIRSGSKLGCEELVYRIGQIKPAYHLFGHIHHAAGSAFLQGTRHFNLSILDERFRIMHSPRVINVDFAK</sequence>
<dbReference type="InterPro" id="IPR004843">
    <property type="entry name" value="Calcineurin-like_PHP"/>
</dbReference>
<name>A0A1L7I500_9FLAO</name>
<evidence type="ECO:0000313" key="1">
    <source>
        <dbReference type="EMBL" id="APU68671.1"/>
    </source>
</evidence>
<keyword evidence="2" id="KW-1185">Reference proteome</keyword>
<organism evidence="1 2">
    <name type="scientific">Christiangramia flava JLT2011</name>
    <dbReference type="NCBI Taxonomy" id="1229726"/>
    <lineage>
        <taxon>Bacteria</taxon>
        <taxon>Pseudomonadati</taxon>
        <taxon>Bacteroidota</taxon>
        <taxon>Flavobacteriia</taxon>
        <taxon>Flavobacteriales</taxon>
        <taxon>Flavobacteriaceae</taxon>
        <taxon>Christiangramia</taxon>
    </lineage>
</organism>
<reference evidence="1 2" key="1">
    <citation type="submission" date="2016-07" db="EMBL/GenBank/DDBJ databases">
        <title>Multi-omics approach to identify versatile polysaccharide utilization systems of a marine flavobacterium Gramella flava.</title>
        <authorList>
            <person name="Tang K."/>
        </authorList>
    </citation>
    <scope>NUCLEOTIDE SEQUENCE [LARGE SCALE GENOMIC DNA]</scope>
    <source>
        <strain evidence="1 2">JLT2011</strain>
    </source>
</reference>
<dbReference type="EMBL" id="CP016359">
    <property type="protein sequence ID" value="APU68671.1"/>
    <property type="molecule type" value="Genomic_DNA"/>
</dbReference>
<dbReference type="Gene3D" id="3.60.21.10">
    <property type="match status" value="1"/>
</dbReference>
<dbReference type="OrthoDB" id="332939at2"/>
<dbReference type="KEGG" id="gfl:GRFL_1947"/>
<evidence type="ECO:0000313" key="2">
    <source>
        <dbReference type="Proteomes" id="UP000186230"/>
    </source>
</evidence>
<dbReference type="InterPro" id="IPR029052">
    <property type="entry name" value="Metallo-depent_PP-like"/>
</dbReference>
<dbReference type="SUPFAM" id="SSF56300">
    <property type="entry name" value="Metallo-dependent phosphatases"/>
    <property type="match status" value="1"/>
</dbReference>
<dbReference type="PANTHER" id="PTHR12905:SF0">
    <property type="entry name" value="CALCINEURIN-LIKE PHOSPHOESTERASE DOMAIN-CONTAINING PROTEIN"/>
    <property type="match status" value="1"/>
</dbReference>
<dbReference type="Proteomes" id="UP000186230">
    <property type="component" value="Chromosome"/>
</dbReference>